<comment type="caution">
    <text evidence="9">The sequence shown here is derived from an EMBL/GenBank/DDBJ whole genome shotgun (WGS) entry which is preliminary data.</text>
</comment>
<evidence type="ECO:0000313" key="9">
    <source>
        <dbReference type="EMBL" id="MFC5653224.1"/>
    </source>
</evidence>
<feature type="transmembrane region" description="Helical" evidence="8">
    <location>
        <begin position="147"/>
        <end position="164"/>
    </location>
</feature>
<gene>
    <name evidence="9" type="ORF">ACFPYJ_29745</name>
</gene>
<organism evidence="9 10">
    <name type="scientific">Paenibacillus solisilvae</name>
    <dbReference type="NCBI Taxonomy" id="2486751"/>
    <lineage>
        <taxon>Bacteria</taxon>
        <taxon>Bacillati</taxon>
        <taxon>Bacillota</taxon>
        <taxon>Bacilli</taxon>
        <taxon>Bacillales</taxon>
        <taxon>Paenibacillaceae</taxon>
        <taxon>Paenibacillus</taxon>
    </lineage>
</organism>
<sequence length="380" mass="42509">MLEKGKISAFQMAFLMFPTTVSTGVLLVPSISERLAGRDMWMTPLIGSIAGYLIVYVAITLHKLYPQKTLVEYSVQIVGLIPGKIIGAAVLLFFLHMNAVIVRQYGEFLVGNFLPQTPLLVVMASMLLVCSYTIRGGIEAMARSSQLIAPLVLVLITMLSLLLLPDMDFHKMLPVLENGIVPVLKGSIVLQSWNSAFFLITFVLPSLKDPEKAMKWGMISVFSVMLTLLLASFVCLFMFGDRTSEMLYPLMSAARYISFADFFEHLEAIVMAIWVMGNFIQMIVFYYGVVLGTAQLLNLKDFRPLVIPVNFLILLLGLWISPNLAVLSKYLGTLIPFETFFMRFLIPVLLLFIAWIRRSNRRQGGAESRMSGGAKDDPHE</sequence>
<name>A0ABW0W937_9BACL</name>
<accession>A0ABW0W937</accession>
<evidence type="ECO:0000256" key="1">
    <source>
        <dbReference type="ARBA" id="ARBA00004141"/>
    </source>
</evidence>
<feature type="transmembrane region" description="Helical" evidence="8">
    <location>
        <begin position="216"/>
        <end position="239"/>
    </location>
</feature>
<dbReference type="PANTHER" id="PTHR34975:SF2">
    <property type="entry name" value="SPORE GERMINATION PROTEIN A2"/>
    <property type="match status" value="1"/>
</dbReference>
<dbReference type="Pfam" id="PF03845">
    <property type="entry name" value="Spore_permease"/>
    <property type="match status" value="1"/>
</dbReference>
<feature type="transmembrane region" description="Helical" evidence="8">
    <location>
        <begin position="340"/>
        <end position="356"/>
    </location>
</feature>
<keyword evidence="5 8" id="KW-0812">Transmembrane</keyword>
<evidence type="ECO:0000256" key="7">
    <source>
        <dbReference type="ARBA" id="ARBA00023136"/>
    </source>
</evidence>
<evidence type="ECO:0000256" key="8">
    <source>
        <dbReference type="SAM" id="Phobius"/>
    </source>
</evidence>
<evidence type="ECO:0000256" key="5">
    <source>
        <dbReference type="ARBA" id="ARBA00022692"/>
    </source>
</evidence>
<evidence type="ECO:0000256" key="2">
    <source>
        <dbReference type="ARBA" id="ARBA00007998"/>
    </source>
</evidence>
<evidence type="ECO:0000313" key="10">
    <source>
        <dbReference type="Proteomes" id="UP001596047"/>
    </source>
</evidence>
<feature type="transmembrane region" description="Helical" evidence="8">
    <location>
        <begin position="77"/>
        <end position="97"/>
    </location>
</feature>
<dbReference type="EMBL" id="JBHSOW010000119">
    <property type="protein sequence ID" value="MFC5653224.1"/>
    <property type="molecule type" value="Genomic_DNA"/>
</dbReference>
<dbReference type="PANTHER" id="PTHR34975">
    <property type="entry name" value="SPORE GERMINATION PROTEIN A2"/>
    <property type="match status" value="1"/>
</dbReference>
<dbReference type="Gene3D" id="1.20.1740.10">
    <property type="entry name" value="Amino acid/polyamine transporter I"/>
    <property type="match status" value="1"/>
</dbReference>
<keyword evidence="3" id="KW-0813">Transport</keyword>
<proteinExistence type="inferred from homology"/>
<keyword evidence="7 8" id="KW-0472">Membrane</keyword>
<evidence type="ECO:0000256" key="4">
    <source>
        <dbReference type="ARBA" id="ARBA00022544"/>
    </source>
</evidence>
<evidence type="ECO:0000256" key="3">
    <source>
        <dbReference type="ARBA" id="ARBA00022448"/>
    </source>
</evidence>
<feature type="transmembrane region" description="Helical" evidence="8">
    <location>
        <begin position="184"/>
        <end position="204"/>
    </location>
</feature>
<protein>
    <submittedName>
        <fullName evidence="9">Endospore germination permease</fullName>
    </submittedName>
</protein>
<keyword evidence="10" id="KW-1185">Reference proteome</keyword>
<feature type="transmembrane region" description="Helical" evidence="8">
    <location>
        <begin position="44"/>
        <end position="65"/>
    </location>
</feature>
<feature type="transmembrane region" description="Helical" evidence="8">
    <location>
        <begin position="302"/>
        <end position="320"/>
    </location>
</feature>
<feature type="transmembrane region" description="Helical" evidence="8">
    <location>
        <begin position="117"/>
        <end position="135"/>
    </location>
</feature>
<keyword evidence="6 8" id="KW-1133">Transmembrane helix</keyword>
<dbReference type="InterPro" id="IPR004761">
    <property type="entry name" value="Spore_GerAB"/>
</dbReference>
<comment type="subcellular location">
    <subcellularLocation>
        <location evidence="1">Membrane</location>
        <topology evidence="1">Multi-pass membrane protein</topology>
    </subcellularLocation>
</comment>
<dbReference type="NCBIfam" id="TIGR00912">
    <property type="entry name" value="2A0309"/>
    <property type="match status" value="1"/>
</dbReference>
<reference evidence="10" key="1">
    <citation type="journal article" date="2019" name="Int. J. Syst. Evol. Microbiol.">
        <title>The Global Catalogue of Microorganisms (GCM) 10K type strain sequencing project: providing services to taxonomists for standard genome sequencing and annotation.</title>
        <authorList>
            <consortium name="The Broad Institute Genomics Platform"/>
            <consortium name="The Broad Institute Genome Sequencing Center for Infectious Disease"/>
            <person name="Wu L."/>
            <person name="Ma J."/>
        </authorList>
    </citation>
    <scope>NUCLEOTIDE SEQUENCE [LARGE SCALE GENOMIC DNA]</scope>
    <source>
        <strain evidence="10">CGMCC 1.3240</strain>
    </source>
</reference>
<feature type="transmembrane region" description="Helical" evidence="8">
    <location>
        <begin position="268"/>
        <end position="290"/>
    </location>
</feature>
<comment type="similarity">
    <text evidence="2">Belongs to the amino acid-polyamine-organocation (APC) superfamily. Spore germination protein (SGP) (TC 2.A.3.9) family.</text>
</comment>
<dbReference type="RefSeq" id="WP_379191880.1">
    <property type="nucleotide sequence ID" value="NZ_JBHSOW010000119.1"/>
</dbReference>
<evidence type="ECO:0000256" key="6">
    <source>
        <dbReference type="ARBA" id="ARBA00022989"/>
    </source>
</evidence>
<dbReference type="Proteomes" id="UP001596047">
    <property type="component" value="Unassembled WGS sequence"/>
</dbReference>
<keyword evidence="4" id="KW-0309">Germination</keyword>
<feature type="transmembrane region" description="Helical" evidence="8">
    <location>
        <begin position="12"/>
        <end position="32"/>
    </location>
</feature>